<dbReference type="EMBL" id="DXCC01000014">
    <property type="protein sequence ID" value="HIZ15127.1"/>
    <property type="molecule type" value="Genomic_DNA"/>
</dbReference>
<reference evidence="1" key="2">
    <citation type="submission" date="2021-04" db="EMBL/GenBank/DDBJ databases">
        <authorList>
            <person name="Gilroy R."/>
        </authorList>
    </citation>
    <scope>NUCLEOTIDE SEQUENCE</scope>
    <source>
        <strain evidence="1">ChiHjej11B10-19426</strain>
    </source>
</reference>
<dbReference type="Proteomes" id="UP000824014">
    <property type="component" value="Unassembled WGS sequence"/>
</dbReference>
<sequence>MRSALRRTLFVLLTLGTLAGLGVACRPKTPPVRLRGEVIPLSEERLAEGRVDTFRFGTLRPGEVAVRDFIIKNTGSRPMVIADVDSDCGCIATRCDGTPLPAGDSTALSVSFDSRGYYGYILKEVRILTSLSARPLVICLEAEVRP</sequence>
<evidence type="ECO:0000313" key="1">
    <source>
        <dbReference type="EMBL" id="HIZ15127.1"/>
    </source>
</evidence>
<protein>
    <submittedName>
        <fullName evidence="1">DUF1573 domain-containing protein</fullName>
    </submittedName>
</protein>
<dbReference type="InterPro" id="IPR011467">
    <property type="entry name" value="DUF1573"/>
</dbReference>
<proteinExistence type="predicted"/>
<dbReference type="PROSITE" id="PS51257">
    <property type="entry name" value="PROKAR_LIPOPROTEIN"/>
    <property type="match status" value="1"/>
</dbReference>
<name>A0A9D2DDQ6_9BACT</name>
<comment type="caution">
    <text evidence="1">The sequence shown here is derived from an EMBL/GenBank/DDBJ whole genome shotgun (WGS) entry which is preliminary data.</text>
</comment>
<dbReference type="Pfam" id="PF07610">
    <property type="entry name" value="DUF1573"/>
    <property type="match status" value="1"/>
</dbReference>
<dbReference type="AlphaFoldDB" id="A0A9D2DDQ6"/>
<dbReference type="InterPro" id="IPR013783">
    <property type="entry name" value="Ig-like_fold"/>
</dbReference>
<accession>A0A9D2DDQ6</accession>
<organism evidence="1 2">
    <name type="scientific">Candidatus Tidjanibacter faecipullorum</name>
    <dbReference type="NCBI Taxonomy" id="2838766"/>
    <lineage>
        <taxon>Bacteria</taxon>
        <taxon>Pseudomonadati</taxon>
        <taxon>Bacteroidota</taxon>
        <taxon>Bacteroidia</taxon>
        <taxon>Bacteroidales</taxon>
        <taxon>Rikenellaceae</taxon>
        <taxon>Tidjanibacter</taxon>
    </lineage>
</organism>
<reference evidence="1" key="1">
    <citation type="journal article" date="2021" name="PeerJ">
        <title>Extensive microbial diversity within the chicken gut microbiome revealed by metagenomics and culture.</title>
        <authorList>
            <person name="Gilroy R."/>
            <person name="Ravi A."/>
            <person name="Getino M."/>
            <person name="Pursley I."/>
            <person name="Horton D.L."/>
            <person name="Alikhan N.F."/>
            <person name="Baker D."/>
            <person name="Gharbi K."/>
            <person name="Hall N."/>
            <person name="Watson M."/>
            <person name="Adriaenssens E.M."/>
            <person name="Foster-Nyarko E."/>
            <person name="Jarju S."/>
            <person name="Secka A."/>
            <person name="Antonio M."/>
            <person name="Oren A."/>
            <person name="Chaudhuri R.R."/>
            <person name="La Ragione R."/>
            <person name="Hildebrand F."/>
            <person name="Pallen M.J."/>
        </authorList>
    </citation>
    <scope>NUCLEOTIDE SEQUENCE</scope>
    <source>
        <strain evidence="1">ChiHjej11B10-19426</strain>
    </source>
</reference>
<dbReference type="Gene3D" id="2.60.40.10">
    <property type="entry name" value="Immunoglobulins"/>
    <property type="match status" value="1"/>
</dbReference>
<gene>
    <name evidence="1" type="ORF">H9816_04385</name>
</gene>
<evidence type="ECO:0000313" key="2">
    <source>
        <dbReference type="Proteomes" id="UP000824014"/>
    </source>
</evidence>